<reference evidence="5" key="1">
    <citation type="submission" date="2020-10" db="EMBL/GenBank/DDBJ databases">
        <authorList>
            <person name="Castelo-Branco R."/>
            <person name="Eusebio N."/>
            <person name="Adriana R."/>
            <person name="Vieira A."/>
            <person name="Brugerolle De Fraissinette N."/>
            <person name="Rezende De Castro R."/>
            <person name="Schneider M.P."/>
            <person name="Vasconcelos V."/>
            <person name="Leao P.N."/>
        </authorList>
    </citation>
    <scope>NUCLEOTIDE SEQUENCE</scope>
    <source>
        <strain evidence="5">LEGE 06105</strain>
    </source>
</reference>
<keyword evidence="2" id="KW-0813">Transport</keyword>
<dbReference type="AlphaFoldDB" id="A0A8J7K5C5"/>
<dbReference type="PRINTS" id="PR00909">
    <property type="entry name" value="SPERMDNBNDNG"/>
</dbReference>
<dbReference type="PANTHER" id="PTHR30222:SF17">
    <property type="entry name" value="SPERMIDINE_PUTRESCINE-BINDING PERIPLASMIC PROTEIN"/>
    <property type="match status" value="1"/>
</dbReference>
<name>A0A8J7K5C5_9CYAN</name>
<organism evidence="5 6">
    <name type="scientific">Plectonema cf. radiosum LEGE 06105</name>
    <dbReference type="NCBI Taxonomy" id="945769"/>
    <lineage>
        <taxon>Bacteria</taxon>
        <taxon>Bacillati</taxon>
        <taxon>Cyanobacteriota</taxon>
        <taxon>Cyanophyceae</taxon>
        <taxon>Oscillatoriophycideae</taxon>
        <taxon>Oscillatoriales</taxon>
        <taxon>Microcoleaceae</taxon>
        <taxon>Plectonema</taxon>
    </lineage>
</organism>
<dbReference type="Gene3D" id="3.40.190.10">
    <property type="entry name" value="Periplasmic binding protein-like II"/>
    <property type="match status" value="2"/>
</dbReference>
<gene>
    <name evidence="5" type="ORF">IQ247_30830</name>
</gene>
<evidence type="ECO:0000256" key="2">
    <source>
        <dbReference type="ARBA" id="ARBA00022448"/>
    </source>
</evidence>
<comment type="caution">
    <text evidence="5">The sequence shown here is derived from an EMBL/GenBank/DDBJ whole genome shotgun (WGS) entry which is preliminary data.</text>
</comment>
<dbReference type="InterPro" id="IPR001188">
    <property type="entry name" value="Sperm_putr-bd"/>
</dbReference>
<dbReference type="PANTHER" id="PTHR30222">
    <property type="entry name" value="SPERMIDINE/PUTRESCINE-BINDING PERIPLASMIC PROTEIN"/>
    <property type="match status" value="1"/>
</dbReference>
<dbReference type="GO" id="GO:0019808">
    <property type="term" value="F:polyamine binding"/>
    <property type="evidence" value="ECO:0007669"/>
    <property type="project" value="InterPro"/>
</dbReference>
<keyword evidence="6" id="KW-1185">Reference proteome</keyword>
<keyword evidence="3" id="KW-0732">Signal</keyword>
<evidence type="ECO:0000256" key="4">
    <source>
        <dbReference type="ARBA" id="ARBA00022764"/>
    </source>
</evidence>
<dbReference type="GO" id="GO:0042597">
    <property type="term" value="C:periplasmic space"/>
    <property type="evidence" value="ECO:0007669"/>
    <property type="project" value="UniProtKB-SubCell"/>
</dbReference>
<dbReference type="PROSITE" id="PS51257">
    <property type="entry name" value="PROKAR_LIPOPROTEIN"/>
    <property type="match status" value="1"/>
</dbReference>
<evidence type="ECO:0000256" key="3">
    <source>
        <dbReference type="ARBA" id="ARBA00022729"/>
    </source>
</evidence>
<dbReference type="SUPFAM" id="SSF53850">
    <property type="entry name" value="Periplasmic binding protein-like II"/>
    <property type="match status" value="1"/>
</dbReference>
<dbReference type="Proteomes" id="UP000620559">
    <property type="component" value="Unassembled WGS sequence"/>
</dbReference>
<dbReference type="Pfam" id="PF13343">
    <property type="entry name" value="SBP_bac_6"/>
    <property type="match status" value="1"/>
</dbReference>
<evidence type="ECO:0000313" key="5">
    <source>
        <dbReference type="EMBL" id="MBE9216997.1"/>
    </source>
</evidence>
<proteinExistence type="predicted"/>
<keyword evidence="4" id="KW-0574">Periplasm</keyword>
<evidence type="ECO:0000256" key="1">
    <source>
        <dbReference type="ARBA" id="ARBA00004418"/>
    </source>
</evidence>
<evidence type="ECO:0000313" key="6">
    <source>
        <dbReference type="Proteomes" id="UP000620559"/>
    </source>
</evidence>
<sequence>MRRRSFLFGTSTLLMSQLLVGCNASQQPQLRIQVLKGSIPGRILNQFQKTLSSKIQLKFSPVVQLEELFKRLQSLQKYQTGAKKSEGFKLSLPFTESQPSKSDLVTLGDFWLKDAIQNKLIQPLSREQLKNWSNLSSKWQELVKRNNQGFVDQQGQIWAAPYRWGSTVIVYRRDKLENFDWELQDWSDLWREELKGRISLLNQSREVVGLTLKKLGKSYNSDNLQKVPSLEQELQMLNKQVKFYDSTNYLEPLIIGDTWVALGWSNDVVSILSRYPQLSVIIPNSGTAIWADLWVQPADKIQQDLSNKWIDFCWKPEIAKQIALLTKGNSPITTDIAASDIPQTLQKVLLTNPQVFDKSEFLLPLSKSISEQYDSLFNKMKIS</sequence>
<comment type="subcellular location">
    <subcellularLocation>
        <location evidence="1">Periplasm</location>
    </subcellularLocation>
</comment>
<accession>A0A8J7K5C5</accession>
<protein>
    <submittedName>
        <fullName evidence="5">Extracellular solute-binding protein</fullName>
    </submittedName>
</protein>
<dbReference type="EMBL" id="JADEWL010000235">
    <property type="protein sequence ID" value="MBE9216997.1"/>
    <property type="molecule type" value="Genomic_DNA"/>
</dbReference>
<dbReference type="GO" id="GO:0015846">
    <property type="term" value="P:polyamine transport"/>
    <property type="evidence" value="ECO:0007669"/>
    <property type="project" value="InterPro"/>
</dbReference>